<accession>A0A3G2T061</accession>
<organism evidence="1 2">
    <name type="scientific">Acinetobacter wuhouensis</name>
    <dbReference type="NCBI Taxonomy" id="1879050"/>
    <lineage>
        <taxon>Bacteria</taxon>
        <taxon>Pseudomonadati</taxon>
        <taxon>Pseudomonadota</taxon>
        <taxon>Gammaproteobacteria</taxon>
        <taxon>Moraxellales</taxon>
        <taxon>Moraxellaceae</taxon>
        <taxon>Acinetobacter</taxon>
    </lineage>
</organism>
<name>A0A3G2T061_9GAMM</name>
<gene>
    <name evidence="1" type="ORF">CDG68_07545</name>
</gene>
<sequence length="79" mass="9136">MDKVGERILKLSKSQPKGEKRLNSLQSNVDFERGYAILDLLAVFDETFNKGHSKKIIDEYLKNNNSIKKWVLFSDYALS</sequence>
<evidence type="ECO:0000313" key="1">
    <source>
        <dbReference type="EMBL" id="AYO53508.1"/>
    </source>
</evidence>
<evidence type="ECO:0000313" key="2">
    <source>
        <dbReference type="Proteomes" id="UP000279962"/>
    </source>
</evidence>
<proteinExistence type="predicted"/>
<dbReference type="Proteomes" id="UP000279962">
    <property type="component" value="Chromosome"/>
</dbReference>
<dbReference type="EMBL" id="CP033133">
    <property type="protein sequence ID" value="AYO53508.1"/>
    <property type="molecule type" value="Genomic_DNA"/>
</dbReference>
<reference evidence="1 2" key="1">
    <citation type="submission" date="2018-10" db="EMBL/GenBank/DDBJ databases">
        <title>The complete genome of Acinetobacter wuhouensis strain WCHAW010062.</title>
        <authorList>
            <person name="Hu Y."/>
            <person name="Long H."/>
            <person name="Feng Y."/>
            <person name="Zong Z."/>
        </authorList>
    </citation>
    <scope>NUCLEOTIDE SEQUENCE [LARGE SCALE GENOMIC DNA]</scope>
    <source>
        <strain evidence="1 2">WCHAW010062</strain>
    </source>
</reference>
<dbReference type="AlphaFoldDB" id="A0A3G2T061"/>
<protein>
    <submittedName>
        <fullName evidence="1">Uncharacterized protein</fullName>
    </submittedName>
</protein>
<dbReference type="RefSeq" id="WP_087554525.1">
    <property type="nucleotide sequence ID" value="NZ_CP033133.1"/>
</dbReference>